<dbReference type="SUPFAM" id="SSF47413">
    <property type="entry name" value="lambda repressor-like DNA-binding domains"/>
    <property type="match status" value="1"/>
</dbReference>
<dbReference type="PROSITE" id="PS50943">
    <property type="entry name" value="HTH_CROC1"/>
    <property type="match status" value="1"/>
</dbReference>
<dbReference type="InterPro" id="IPR052345">
    <property type="entry name" value="Rad_response_metalloprotease"/>
</dbReference>
<organism evidence="2 3">
    <name type="scientific">Leptospira noguchii</name>
    <dbReference type="NCBI Taxonomy" id="28182"/>
    <lineage>
        <taxon>Bacteria</taxon>
        <taxon>Pseudomonadati</taxon>
        <taxon>Spirochaetota</taxon>
        <taxon>Spirochaetia</taxon>
        <taxon>Leptospirales</taxon>
        <taxon>Leptospiraceae</taxon>
        <taxon>Leptospira</taxon>
    </lineage>
</organism>
<evidence type="ECO:0000256" key="1">
    <source>
        <dbReference type="ARBA" id="ARBA00007227"/>
    </source>
</evidence>
<gene>
    <name evidence="2" type="ORF">MAL03_07430</name>
</gene>
<dbReference type="Pfam" id="PF06114">
    <property type="entry name" value="Peptidase_M78"/>
    <property type="match status" value="1"/>
</dbReference>
<protein>
    <submittedName>
        <fullName evidence="2">XRE family transcriptional regulator</fullName>
    </submittedName>
</protein>
<dbReference type="CDD" id="cd00093">
    <property type="entry name" value="HTH_XRE"/>
    <property type="match status" value="1"/>
</dbReference>
<dbReference type="InterPro" id="IPR010982">
    <property type="entry name" value="Lambda_DNA-bd_dom_sf"/>
</dbReference>
<evidence type="ECO:0000313" key="3">
    <source>
        <dbReference type="Proteomes" id="UP000829829"/>
    </source>
</evidence>
<dbReference type="InterPro" id="IPR010359">
    <property type="entry name" value="IrrE_HExxH"/>
</dbReference>
<evidence type="ECO:0000313" key="2">
    <source>
        <dbReference type="EMBL" id="UOG57936.1"/>
    </source>
</evidence>
<dbReference type="GO" id="GO:0003677">
    <property type="term" value="F:DNA binding"/>
    <property type="evidence" value="ECO:0007669"/>
    <property type="project" value="InterPro"/>
</dbReference>
<dbReference type="Proteomes" id="UP000829829">
    <property type="component" value="Chromosome 1"/>
</dbReference>
<dbReference type="Gene3D" id="1.10.260.40">
    <property type="entry name" value="lambda repressor-like DNA-binding domains"/>
    <property type="match status" value="1"/>
</dbReference>
<reference evidence="2" key="1">
    <citation type="submission" date="2022-02" db="EMBL/GenBank/DDBJ databases">
        <title>The genetically variable rfb locus in Leptospira is a mobile cassette and a molecular signature of serovar identity.</title>
        <authorList>
            <person name="Nieves C."/>
            <person name="Vincent A.T."/>
            <person name="Zarantonelli L."/>
            <person name="Picardeau M."/>
            <person name="Veyrier F.J."/>
            <person name="Buschiazzo A."/>
        </authorList>
    </citation>
    <scope>NUCLEOTIDE SEQUENCE</scope>
    <source>
        <strain evidence="2">IP1512017</strain>
    </source>
</reference>
<dbReference type="AlphaFoldDB" id="A0A9Q8RJ27"/>
<dbReference type="SMART" id="SM00530">
    <property type="entry name" value="HTH_XRE"/>
    <property type="match status" value="1"/>
</dbReference>
<name>A0A9Q8RJ27_9LEPT</name>
<sequence length="389" mass="44662">MNEIFQGKRITAIREARGITMRQLARQMNVTVTAVQAWETGKSQPIKEHLFNLTTNLNVPRSYFYKPLKQDGYIASNFFFRSRANARLVQKKMATRRVEWLFELLDILGEYVVLPNVQIFDICKGDKYDYSQPEIEQIALEARKAMGLAGSGPIENITSLCESSGIVVSQFMISNSLDAFSLIANVSNENRPLILVDTIKDSPGRLRFSIAHELGHLFLHRSLPNNIVLSNLHREIERQADQFAAAFLLPKDLFTERVHFHGTALEDLIQLKREWRVSIMAIIHRMTDLNIIKTDYARRLYQRLSYQGYRKKEPGDDFIPFEEPSLFNLVFSMMEESGINPVELIRERMTIPGTDIDDLIGKKIFAESNLESSQGKVVSINFLKEAKEE</sequence>
<proteinExistence type="inferred from homology"/>
<dbReference type="PANTHER" id="PTHR43236:SF1">
    <property type="entry name" value="BLL7220 PROTEIN"/>
    <property type="match status" value="1"/>
</dbReference>
<dbReference type="RefSeq" id="WP_141598041.1">
    <property type="nucleotide sequence ID" value="NZ_CP091953.1"/>
</dbReference>
<accession>A0A9Q8RJ27</accession>
<dbReference type="Pfam" id="PF01381">
    <property type="entry name" value="HTH_3"/>
    <property type="match status" value="1"/>
</dbReference>
<dbReference type="EMBL" id="CP091957">
    <property type="protein sequence ID" value="UOG57936.1"/>
    <property type="molecule type" value="Genomic_DNA"/>
</dbReference>
<dbReference type="InterPro" id="IPR001387">
    <property type="entry name" value="Cro/C1-type_HTH"/>
</dbReference>
<dbReference type="PANTHER" id="PTHR43236">
    <property type="entry name" value="ANTITOXIN HIGA1"/>
    <property type="match status" value="1"/>
</dbReference>
<dbReference type="Gene3D" id="1.10.10.2910">
    <property type="match status" value="1"/>
</dbReference>
<comment type="similarity">
    <text evidence="1">Belongs to the short-chain fatty acyl-CoA assimilation regulator (ScfR) family.</text>
</comment>